<dbReference type="SUPFAM" id="SSF53335">
    <property type="entry name" value="S-adenosyl-L-methionine-dependent methyltransferases"/>
    <property type="match status" value="1"/>
</dbReference>
<comment type="caution">
    <text evidence="6">The sequence shown here is derived from an EMBL/GenBank/DDBJ whole genome shotgun (WGS) entry which is preliminary data.</text>
</comment>
<evidence type="ECO:0000256" key="1">
    <source>
        <dbReference type="ARBA" id="ARBA00010815"/>
    </source>
</evidence>
<dbReference type="Pfam" id="PF02353">
    <property type="entry name" value="CMAS"/>
    <property type="match status" value="1"/>
</dbReference>
<keyword evidence="7" id="KW-1185">Reference proteome</keyword>
<reference evidence="6 7" key="1">
    <citation type="submission" date="2016-10" db="EMBL/GenBank/DDBJ databases">
        <authorList>
            <person name="Varghese N."/>
            <person name="Submissions S."/>
        </authorList>
    </citation>
    <scope>NUCLEOTIDE SEQUENCE [LARGE SCALE GENOMIC DNA]</scope>
    <source>
        <strain evidence="6 7">DSM 16392</strain>
    </source>
</reference>
<gene>
    <name evidence="6" type="ORF">SAMN04488518_10939</name>
</gene>
<name>A0A1I4CCH4_9HYPH</name>
<dbReference type="Gene3D" id="3.40.50.150">
    <property type="entry name" value="Vaccinia Virus protein VP39"/>
    <property type="match status" value="1"/>
</dbReference>
<evidence type="ECO:0000256" key="3">
    <source>
        <dbReference type="ARBA" id="ARBA00022679"/>
    </source>
</evidence>
<evidence type="ECO:0000313" key="7">
    <source>
        <dbReference type="Proteomes" id="UP000199598"/>
    </source>
</evidence>
<evidence type="ECO:0000313" key="6">
    <source>
        <dbReference type="EMBL" id="SFK77979.1"/>
    </source>
</evidence>
<organism evidence="6 7">
    <name type="scientific">Pseudovibrio ascidiaceicola</name>
    <dbReference type="NCBI Taxonomy" id="285279"/>
    <lineage>
        <taxon>Bacteria</taxon>
        <taxon>Pseudomonadati</taxon>
        <taxon>Pseudomonadota</taxon>
        <taxon>Alphaproteobacteria</taxon>
        <taxon>Hyphomicrobiales</taxon>
        <taxon>Stappiaceae</taxon>
        <taxon>Pseudovibrio</taxon>
    </lineage>
</organism>
<dbReference type="InterPro" id="IPR003333">
    <property type="entry name" value="CMAS"/>
</dbReference>
<dbReference type="PIRSF" id="PIRSF003085">
    <property type="entry name" value="CMAS"/>
    <property type="match status" value="1"/>
</dbReference>
<evidence type="ECO:0000256" key="2">
    <source>
        <dbReference type="ARBA" id="ARBA00022603"/>
    </source>
</evidence>
<dbReference type="Proteomes" id="UP000199598">
    <property type="component" value="Unassembled WGS sequence"/>
</dbReference>
<dbReference type="PANTHER" id="PTHR43667:SF1">
    <property type="entry name" value="CYCLOPROPANE-FATTY-ACYL-PHOSPHOLIPID SYNTHASE"/>
    <property type="match status" value="1"/>
</dbReference>
<accession>A0A1I4CCH4</accession>
<proteinExistence type="inferred from homology"/>
<dbReference type="InterPro" id="IPR029063">
    <property type="entry name" value="SAM-dependent_MTases_sf"/>
</dbReference>
<keyword evidence="3" id="KW-0808">Transferase</keyword>
<keyword evidence="5" id="KW-0443">Lipid metabolism</keyword>
<dbReference type="CDD" id="cd02440">
    <property type="entry name" value="AdoMet_MTases"/>
    <property type="match status" value="1"/>
</dbReference>
<dbReference type="InterPro" id="IPR050723">
    <property type="entry name" value="CFA/CMAS"/>
</dbReference>
<dbReference type="PANTHER" id="PTHR43667">
    <property type="entry name" value="CYCLOPROPANE-FATTY-ACYL-PHOSPHOLIPID SYNTHASE"/>
    <property type="match status" value="1"/>
</dbReference>
<keyword evidence="2" id="KW-0489">Methyltransferase</keyword>
<dbReference type="RefSeq" id="WP_063312201.1">
    <property type="nucleotide sequence ID" value="NZ_FOSK01000009.1"/>
</dbReference>
<keyword evidence="4" id="KW-0949">S-adenosyl-L-methionine</keyword>
<dbReference type="EMBL" id="FOSK01000009">
    <property type="protein sequence ID" value="SFK77979.1"/>
    <property type="molecule type" value="Genomic_DNA"/>
</dbReference>
<evidence type="ECO:0000256" key="5">
    <source>
        <dbReference type="ARBA" id="ARBA00023098"/>
    </source>
</evidence>
<evidence type="ECO:0000256" key="4">
    <source>
        <dbReference type="ARBA" id="ARBA00022691"/>
    </source>
</evidence>
<protein>
    <submittedName>
        <fullName evidence="6">Cyclopropane-fatty-acyl-phospholipid synthase</fullName>
    </submittedName>
</protein>
<sequence length="434" mass="49203">MQATWRLNSLKNALEHIHSTMQLKFGFRLWDGTHVPANPPTAIIAINDPGVISALMRRPKIETLVDAWVQKRIDIEGVNLFEMAELRPAGKVSKLAKKLNRRLLVKAALPFLFAPSKQRTSSDIKGEGARDGSETSNKRNIAHHYDVSNEFYALFLDEQMLYTCAYFTKAENTLDQAQRDKLDMICRKLRLEPGDHLLDIGCGWGALICHAAEHYGVKAKGVTLSEQQVLLGRKIIAERGLEDRVSIELQDFSKLTGTFTKISSIGMFEHVGLANHEGYFQAVKRLLEPRGIYLHHAITRPGKRTEKKFRKKPAEYKALIRYIFPGGELDHIGMSLRNLEATGFEVHDVEGWREHYAYTTSHWATRLVARKEEAIALVGEETFRMWALYLAGVSLAFERGSAQIFQTVATRKTKSFSGMPLTRASLYKRENETC</sequence>
<comment type="similarity">
    <text evidence="1">Belongs to the CFA/CMAS family.</text>
</comment>